<comment type="caution">
    <text evidence="1">The sequence shown here is derived from an EMBL/GenBank/DDBJ whole genome shotgun (WGS) entry which is preliminary data.</text>
</comment>
<dbReference type="EMBL" id="CM037151">
    <property type="protein sequence ID" value="KAH7842836.1"/>
    <property type="molecule type" value="Genomic_DNA"/>
</dbReference>
<keyword evidence="2" id="KW-1185">Reference proteome</keyword>
<organism evidence="1 2">
    <name type="scientific">Vaccinium darrowii</name>
    <dbReference type="NCBI Taxonomy" id="229202"/>
    <lineage>
        <taxon>Eukaryota</taxon>
        <taxon>Viridiplantae</taxon>
        <taxon>Streptophyta</taxon>
        <taxon>Embryophyta</taxon>
        <taxon>Tracheophyta</taxon>
        <taxon>Spermatophyta</taxon>
        <taxon>Magnoliopsida</taxon>
        <taxon>eudicotyledons</taxon>
        <taxon>Gunneridae</taxon>
        <taxon>Pentapetalae</taxon>
        <taxon>asterids</taxon>
        <taxon>Ericales</taxon>
        <taxon>Ericaceae</taxon>
        <taxon>Vaccinioideae</taxon>
        <taxon>Vaccinieae</taxon>
        <taxon>Vaccinium</taxon>
    </lineage>
</organism>
<evidence type="ECO:0000313" key="1">
    <source>
        <dbReference type="EMBL" id="KAH7842836.1"/>
    </source>
</evidence>
<reference evidence="1 2" key="1">
    <citation type="journal article" date="2021" name="Hortic Res">
        <title>High-quality reference genome and annotation aids understanding of berry development for evergreen blueberry (Vaccinium darrowii).</title>
        <authorList>
            <person name="Yu J."/>
            <person name="Hulse-Kemp A.M."/>
            <person name="Babiker E."/>
            <person name="Staton M."/>
        </authorList>
    </citation>
    <scope>NUCLEOTIDE SEQUENCE [LARGE SCALE GENOMIC DNA]</scope>
    <source>
        <strain evidence="2">cv. NJ 8807/NJ 8810</strain>
        <tissue evidence="1">Young leaf</tissue>
    </source>
</reference>
<sequence length="268" mass="29889">MAILSTEVLLISTGVVSITLMMNCSIPLITHFVLHQIPTIWSTLISLLRPPYHYFIVNGIIITITATSRFHHKLDSKIGSEPLVGASKPPPSDLPCSGYDAVSNLPKVYKSEVVEKSVVLSGHGPVDDVDAVNDGAFDVSRSTWPPPPQGSNLAEVEEEYVLPMTEKPLVSTKFDHRNQKSEKERKKRRRREKEKRRGEKEEVSAATTSGHLHHHVRPPSPPPHFTSASCSVEITRMMRHGYIKAWSLSFGSWGFAQNPVKYSMRSMA</sequence>
<accession>A0ACB7XPF5</accession>
<protein>
    <submittedName>
        <fullName evidence="1">Uncharacterized protein</fullName>
    </submittedName>
</protein>
<evidence type="ECO:0000313" key="2">
    <source>
        <dbReference type="Proteomes" id="UP000828048"/>
    </source>
</evidence>
<proteinExistence type="predicted"/>
<dbReference type="Proteomes" id="UP000828048">
    <property type="component" value="Chromosome 1"/>
</dbReference>
<name>A0ACB7XPF5_9ERIC</name>
<gene>
    <name evidence="1" type="ORF">Vadar_009651</name>
</gene>